<sequence length="412" mass="46364">MENENTDLTARRKPMAAASLLSVYEQKFEAFKTLKSTRSERYRHNNSAAQLIMSQRDPNRMVDSREDTIETSSYVLGDSNGDFSDSEDEQKSGLLLKELPARRGDPVLTGLSGSFQCSALSVRAAEAPETGPADHSEGDTGEYDEDNEDNEDEEDDEERDDDDDDDKEDEDEDDNEEDGEDELESHMDESSPSYVPSGIQPVTEATSGVPNWELNLISPNIPNLVYDDYRKGGELGKESKESAKSVASNSTQATRYTKVAFKSHGEPLAPKSTPLMLQNIAPSPVSYACPFYNTMEYNPNCPTNESLLMTILNHEMDNLDVEPAGVPLKEQFRRFLHRVWHLGDMSAKEYLERYPWERFYDLSGEFTDDSDDKEEFNFSMMPLSANINPFIAKSDSMRNKKPHAFVAKSGDE</sequence>
<keyword evidence="4" id="KW-1185">Reference proteome</keyword>
<evidence type="ECO:0000313" key="2">
    <source>
        <dbReference type="EMBL" id="KAG7728506.1"/>
    </source>
</evidence>
<accession>A0AAN6D734</accession>
<dbReference type="Proteomes" id="UP000697297">
    <property type="component" value="Unassembled WGS sequence"/>
</dbReference>
<dbReference type="AlphaFoldDB" id="A0AAN6D734"/>
<organism evidence="2 5">
    <name type="scientific">Ogataea haglerorum</name>
    <dbReference type="NCBI Taxonomy" id="1937702"/>
    <lineage>
        <taxon>Eukaryota</taxon>
        <taxon>Fungi</taxon>
        <taxon>Dikarya</taxon>
        <taxon>Ascomycota</taxon>
        <taxon>Saccharomycotina</taxon>
        <taxon>Pichiomycetes</taxon>
        <taxon>Pichiales</taxon>
        <taxon>Pichiaceae</taxon>
        <taxon>Ogataea</taxon>
    </lineage>
</organism>
<comment type="caution">
    <text evidence="2">The sequence shown here is derived from an EMBL/GenBank/DDBJ whole genome shotgun (WGS) entry which is preliminary data.</text>
</comment>
<proteinExistence type="predicted"/>
<dbReference type="Proteomes" id="UP000738402">
    <property type="component" value="Unassembled WGS sequence"/>
</dbReference>
<protein>
    <submittedName>
        <fullName evidence="2">Uncharacterized protein</fullName>
    </submittedName>
</protein>
<feature type="region of interest" description="Disordered" evidence="1">
    <location>
        <begin position="45"/>
        <end position="205"/>
    </location>
</feature>
<evidence type="ECO:0000313" key="5">
    <source>
        <dbReference type="Proteomes" id="UP000738402"/>
    </source>
</evidence>
<dbReference type="EMBL" id="JAHLUN010000002">
    <property type="protein sequence ID" value="KAG7768101.1"/>
    <property type="molecule type" value="Genomic_DNA"/>
</dbReference>
<feature type="compositionally biased region" description="Acidic residues" evidence="1">
    <location>
        <begin position="139"/>
        <end position="183"/>
    </location>
</feature>
<reference evidence="2 4" key="1">
    <citation type="journal article" date="2021" name="G3 (Bethesda)">
        <title>Genomic diversity, chromosomal rearrangements, and interspecies hybridization in the ogataea polymorpha species complex.</title>
        <authorList>
            <person name="Hanson S.J."/>
            <person name="Cinneide E.O."/>
            <person name="Salzberg L.I."/>
            <person name="Wolfe K.H."/>
            <person name="McGowan J."/>
            <person name="Fitzpatrick D.A."/>
            <person name="Matlin K."/>
        </authorList>
    </citation>
    <scope>NUCLEOTIDE SEQUENCE</scope>
    <source>
        <strain evidence="3">81-436-3</strain>
        <strain evidence="2">83-405-1</strain>
    </source>
</reference>
<evidence type="ECO:0000256" key="1">
    <source>
        <dbReference type="SAM" id="MobiDB-lite"/>
    </source>
</evidence>
<feature type="compositionally biased region" description="Basic and acidic residues" evidence="1">
    <location>
        <begin position="57"/>
        <end position="68"/>
    </location>
</feature>
<dbReference type="EMBL" id="JAHLUH010000004">
    <property type="protein sequence ID" value="KAG7728506.1"/>
    <property type="molecule type" value="Genomic_DNA"/>
</dbReference>
<gene>
    <name evidence="2" type="ORF">KL933_001739</name>
    <name evidence="3" type="ORF">KL946_000919</name>
</gene>
<name>A0AAN6D734_9ASCO</name>
<evidence type="ECO:0000313" key="3">
    <source>
        <dbReference type="EMBL" id="KAG7768101.1"/>
    </source>
</evidence>
<evidence type="ECO:0000313" key="4">
    <source>
        <dbReference type="Proteomes" id="UP000697297"/>
    </source>
</evidence>